<organism evidence="8 10">
    <name type="scientific">Cellulomonas hominis</name>
    <dbReference type="NCBI Taxonomy" id="156981"/>
    <lineage>
        <taxon>Bacteria</taxon>
        <taxon>Bacillati</taxon>
        <taxon>Actinomycetota</taxon>
        <taxon>Actinomycetes</taxon>
        <taxon>Micrococcales</taxon>
        <taxon>Cellulomonadaceae</taxon>
        <taxon>Cellulomonas</taxon>
    </lineage>
</organism>
<keyword evidence="10" id="KW-1185">Reference proteome</keyword>
<evidence type="ECO:0000313" key="11">
    <source>
        <dbReference type="Proteomes" id="UP000564629"/>
    </source>
</evidence>
<accession>A0A511FC49</accession>
<reference evidence="9 11" key="2">
    <citation type="submission" date="2020-08" db="EMBL/GenBank/DDBJ databases">
        <title>Sequencing the genomes of 1000 actinobacteria strains.</title>
        <authorList>
            <person name="Klenk H.-P."/>
        </authorList>
    </citation>
    <scope>NUCLEOTIDE SEQUENCE [LARGE SCALE GENOMIC DNA]</scope>
    <source>
        <strain evidence="9 11">DSM 9581</strain>
    </source>
</reference>
<evidence type="ECO:0000313" key="8">
    <source>
        <dbReference type="EMBL" id="GEL45887.1"/>
    </source>
</evidence>
<dbReference type="GO" id="GO:0004673">
    <property type="term" value="F:protein histidine kinase activity"/>
    <property type="evidence" value="ECO:0007669"/>
    <property type="project" value="UniProtKB-EC"/>
</dbReference>
<keyword evidence="3" id="KW-0597">Phosphoprotein</keyword>
<dbReference type="EMBL" id="JACHDN010000001">
    <property type="protein sequence ID" value="MBB5472976.1"/>
    <property type="molecule type" value="Genomic_DNA"/>
</dbReference>
<feature type="domain" description="ANTAR" evidence="7">
    <location>
        <begin position="122"/>
        <end position="183"/>
    </location>
</feature>
<evidence type="ECO:0000259" key="7">
    <source>
        <dbReference type="PROSITE" id="PS50921"/>
    </source>
</evidence>
<keyword evidence="5" id="KW-0418">Kinase</keyword>
<evidence type="ECO:0000256" key="2">
    <source>
        <dbReference type="ARBA" id="ARBA00012438"/>
    </source>
</evidence>
<keyword evidence="4" id="KW-0808">Transferase</keyword>
<proteinExistence type="predicted"/>
<evidence type="ECO:0000256" key="3">
    <source>
        <dbReference type="ARBA" id="ARBA00022553"/>
    </source>
</evidence>
<dbReference type="InterPro" id="IPR036388">
    <property type="entry name" value="WH-like_DNA-bd_sf"/>
</dbReference>
<dbReference type="Pfam" id="PF08447">
    <property type="entry name" value="PAS_3"/>
    <property type="match status" value="1"/>
</dbReference>
<dbReference type="InterPro" id="IPR035965">
    <property type="entry name" value="PAS-like_dom_sf"/>
</dbReference>
<dbReference type="Proteomes" id="UP000321723">
    <property type="component" value="Unassembled WGS sequence"/>
</dbReference>
<dbReference type="SUPFAM" id="SSF55785">
    <property type="entry name" value="PYP-like sensor domain (PAS domain)"/>
    <property type="match status" value="1"/>
</dbReference>
<evidence type="ECO:0000313" key="10">
    <source>
        <dbReference type="Proteomes" id="UP000321723"/>
    </source>
</evidence>
<evidence type="ECO:0000256" key="1">
    <source>
        <dbReference type="ARBA" id="ARBA00000085"/>
    </source>
</evidence>
<dbReference type="InterPro" id="IPR052162">
    <property type="entry name" value="Sensor_kinase/Photoreceptor"/>
</dbReference>
<dbReference type="CDD" id="cd00130">
    <property type="entry name" value="PAS"/>
    <property type="match status" value="1"/>
</dbReference>
<name>A0A511FC49_9CELL</name>
<sequence length="215" mass="22938">MTEPTGDPPGAVAAGTFRVDRATGSWWWSDAVYAIHGFAPHEVVPTTGLFVAHLHPDDREDVRAALDRTLADGVPMRSAHRLVDARGREHLVTVVLEAPAPPDGTAAVLRGHLVDATARVDAQTRAEATASIVASARNRALIDQAVGAIAFSEQVDAETAFAMLRVASNDANVPLRHLGRLIAEALPGLGGDPERLNRFLRDLTAAAHQHAPRDR</sequence>
<comment type="catalytic activity">
    <reaction evidence="1">
        <text>ATP + protein L-histidine = ADP + protein N-phospho-L-histidine.</text>
        <dbReference type="EC" id="2.7.13.3"/>
    </reaction>
</comment>
<dbReference type="Gene3D" id="3.30.450.20">
    <property type="entry name" value="PAS domain"/>
    <property type="match status" value="1"/>
</dbReference>
<dbReference type="InterPro" id="IPR005561">
    <property type="entry name" value="ANTAR"/>
</dbReference>
<dbReference type="SMART" id="SM01012">
    <property type="entry name" value="ANTAR"/>
    <property type="match status" value="1"/>
</dbReference>
<gene>
    <name evidence="8" type="ORF">CHO01_10030</name>
    <name evidence="9" type="ORF">HNR08_001712</name>
</gene>
<dbReference type="Pfam" id="PF03861">
    <property type="entry name" value="ANTAR"/>
    <property type="match status" value="1"/>
</dbReference>
<comment type="caution">
    <text evidence="8">The sequence shown here is derived from an EMBL/GenBank/DDBJ whole genome shotgun (WGS) entry which is preliminary data.</text>
</comment>
<protein>
    <recommendedName>
        <fullName evidence="2">histidine kinase</fullName>
        <ecNumber evidence="2">2.7.13.3</ecNumber>
    </recommendedName>
</protein>
<dbReference type="GO" id="GO:0003723">
    <property type="term" value="F:RNA binding"/>
    <property type="evidence" value="ECO:0007669"/>
    <property type="project" value="InterPro"/>
</dbReference>
<dbReference type="Gene3D" id="1.10.10.10">
    <property type="entry name" value="Winged helix-like DNA-binding domain superfamily/Winged helix DNA-binding domain"/>
    <property type="match status" value="1"/>
</dbReference>
<evidence type="ECO:0000259" key="6">
    <source>
        <dbReference type="PROSITE" id="PS50112"/>
    </source>
</evidence>
<dbReference type="PANTHER" id="PTHR43304">
    <property type="entry name" value="PHYTOCHROME-LIKE PROTEIN CPH1"/>
    <property type="match status" value="1"/>
</dbReference>
<dbReference type="RefSeq" id="WP_146834496.1">
    <property type="nucleotide sequence ID" value="NZ_BJVQ01000008.1"/>
</dbReference>
<dbReference type="EMBL" id="BJVQ01000008">
    <property type="protein sequence ID" value="GEL45887.1"/>
    <property type="molecule type" value="Genomic_DNA"/>
</dbReference>
<dbReference type="InterPro" id="IPR013655">
    <property type="entry name" value="PAS_fold_3"/>
</dbReference>
<evidence type="ECO:0000256" key="5">
    <source>
        <dbReference type="ARBA" id="ARBA00022777"/>
    </source>
</evidence>
<dbReference type="AlphaFoldDB" id="A0A511FC49"/>
<dbReference type="PROSITE" id="PS50921">
    <property type="entry name" value="ANTAR"/>
    <property type="match status" value="1"/>
</dbReference>
<feature type="domain" description="PAS" evidence="6">
    <location>
        <begin position="28"/>
        <end position="73"/>
    </location>
</feature>
<reference evidence="8 10" key="1">
    <citation type="submission" date="2019-07" db="EMBL/GenBank/DDBJ databases">
        <title>Whole genome shotgun sequence of Cellulomonas hominis NBRC 16055.</title>
        <authorList>
            <person name="Hosoyama A."/>
            <person name="Uohara A."/>
            <person name="Ohji S."/>
            <person name="Ichikawa N."/>
        </authorList>
    </citation>
    <scope>NUCLEOTIDE SEQUENCE [LARGE SCALE GENOMIC DNA]</scope>
    <source>
        <strain evidence="8 10">NBRC 16055</strain>
    </source>
</reference>
<dbReference type="PROSITE" id="PS50112">
    <property type="entry name" value="PAS"/>
    <property type="match status" value="1"/>
</dbReference>
<dbReference type="InterPro" id="IPR000014">
    <property type="entry name" value="PAS"/>
</dbReference>
<dbReference type="EC" id="2.7.13.3" evidence="2"/>
<evidence type="ECO:0000313" key="9">
    <source>
        <dbReference type="EMBL" id="MBB5472976.1"/>
    </source>
</evidence>
<dbReference type="OrthoDB" id="3787288at2"/>
<dbReference type="PANTHER" id="PTHR43304:SF1">
    <property type="entry name" value="PAC DOMAIN-CONTAINING PROTEIN"/>
    <property type="match status" value="1"/>
</dbReference>
<evidence type="ECO:0000256" key="4">
    <source>
        <dbReference type="ARBA" id="ARBA00022679"/>
    </source>
</evidence>
<dbReference type="Proteomes" id="UP000564629">
    <property type="component" value="Unassembled WGS sequence"/>
</dbReference>